<proteinExistence type="predicted"/>
<reference evidence="4 5" key="1">
    <citation type="submission" date="2019-04" db="EMBL/GenBank/DDBJ databases">
        <authorList>
            <person name="Li Y."/>
            <person name="Wang J."/>
        </authorList>
    </citation>
    <scope>NUCLEOTIDE SEQUENCE [LARGE SCALE GENOMIC DNA]</scope>
    <source>
        <strain evidence="4 5">DSM 14668</strain>
    </source>
</reference>
<dbReference type="OrthoDB" id="6430772at2"/>
<dbReference type="Pfam" id="PF00440">
    <property type="entry name" value="TetR_N"/>
    <property type="match status" value="1"/>
</dbReference>
<name>A0A4U1ISI6_9BACT</name>
<dbReference type="AlphaFoldDB" id="A0A4U1ISI6"/>
<evidence type="ECO:0000313" key="5">
    <source>
        <dbReference type="Proteomes" id="UP000309215"/>
    </source>
</evidence>
<feature type="domain" description="HTH tetR-type" evidence="3">
    <location>
        <begin position="7"/>
        <end position="67"/>
    </location>
</feature>
<dbReference type="InterPro" id="IPR001647">
    <property type="entry name" value="HTH_TetR"/>
</dbReference>
<dbReference type="GO" id="GO:0000976">
    <property type="term" value="F:transcription cis-regulatory region binding"/>
    <property type="evidence" value="ECO:0007669"/>
    <property type="project" value="TreeGrafter"/>
</dbReference>
<keyword evidence="1 2" id="KW-0238">DNA-binding</keyword>
<dbReference type="Proteomes" id="UP000309215">
    <property type="component" value="Unassembled WGS sequence"/>
</dbReference>
<dbReference type="PROSITE" id="PS50977">
    <property type="entry name" value="HTH_TETR_2"/>
    <property type="match status" value="1"/>
</dbReference>
<evidence type="ECO:0000256" key="2">
    <source>
        <dbReference type="PROSITE-ProRule" id="PRU00335"/>
    </source>
</evidence>
<dbReference type="SUPFAM" id="SSF46689">
    <property type="entry name" value="Homeodomain-like"/>
    <property type="match status" value="1"/>
</dbReference>
<dbReference type="PRINTS" id="PR00455">
    <property type="entry name" value="HTHTETR"/>
</dbReference>
<dbReference type="RefSeq" id="WP_136935199.1">
    <property type="nucleotide sequence ID" value="NZ_SSMQ01000081.1"/>
</dbReference>
<comment type="caution">
    <text evidence="4">The sequence shown here is derived from an EMBL/GenBank/DDBJ whole genome shotgun (WGS) entry which is preliminary data.</text>
</comment>
<evidence type="ECO:0000256" key="1">
    <source>
        <dbReference type="ARBA" id="ARBA00023125"/>
    </source>
</evidence>
<dbReference type="GO" id="GO:0003700">
    <property type="term" value="F:DNA-binding transcription factor activity"/>
    <property type="evidence" value="ECO:0007669"/>
    <property type="project" value="TreeGrafter"/>
</dbReference>
<sequence>MARHLNEQVRERVFRAAEEVFAQAGYQGATMAAIATRAGVSTGNIYRYFEHKDALFYAVLPDEFAARFLRLTRRRVQALVRAPAPTELDAGAEERGEELLRFWIEHRWKIITLLDRAQGSRHEGFAEAFVRELMRPSLARLRKDAPQRRVSPVARFVLQTIFRNTVRTIVSILESHEDEAQIRKAFQGFWSYQLAGLSGFAKWVQS</sequence>
<dbReference type="InterPro" id="IPR009057">
    <property type="entry name" value="Homeodomain-like_sf"/>
</dbReference>
<dbReference type="PANTHER" id="PTHR30055">
    <property type="entry name" value="HTH-TYPE TRANSCRIPTIONAL REGULATOR RUTR"/>
    <property type="match status" value="1"/>
</dbReference>
<accession>A0A4U1ISI6</accession>
<organism evidence="4 5">
    <name type="scientific">Polyangium fumosum</name>
    <dbReference type="NCBI Taxonomy" id="889272"/>
    <lineage>
        <taxon>Bacteria</taxon>
        <taxon>Pseudomonadati</taxon>
        <taxon>Myxococcota</taxon>
        <taxon>Polyangia</taxon>
        <taxon>Polyangiales</taxon>
        <taxon>Polyangiaceae</taxon>
        <taxon>Polyangium</taxon>
    </lineage>
</organism>
<dbReference type="PANTHER" id="PTHR30055:SF226">
    <property type="entry name" value="HTH-TYPE TRANSCRIPTIONAL REGULATOR PKSA"/>
    <property type="match status" value="1"/>
</dbReference>
<keyword evidence="5" id="KW-1185">Reference proteome</keyword>
<evidence type="ECO:0000313" key="4">
    <source>
        <dbReference type="EMBL" id="TKC97228.1"/>
    </source>
</evidence>
<dbReference type="InterPro" id="IPR050109">
    <property type="entry name" value="HTH-type_TetR-like_transc_reg"/>
</dbReference>
<dbReference type="Gene3D" id="1.10.357.10">
    <property type="entry name" value="Tetracycline Repressor, domain 2"/>
    <property type="match status" value="1"/>
</dbReference>
<evidence type="ECO:0000259" key="3">
    <source>
        <dbReference type="PROSITE" id="PS50977"/>
    </source>
</evidence>
<dbReference type="EMBL" id="SSMQ01000081">
    <property type="protein sequence ID" value="TKC97228.1"/>
    <property type="molecule type" value="Genomic_DNA"/>
</dbReference>
<feature type="DNA-binding region" description="H-T-H motif" evidence="2">
    <location>
        <begin position="30"/>
        <end position="49"/>
    </location>
</feature>
<gene>
    <name evidence="4" type="ORF">E8A74_44235</name>
</gene>
<protein>
    <submittedName>
        <fullName evidence="4">TetR/AcrR family transcriptional regulator</fullName>
    </submittedName>
</protein>